<feature type="compositionally biased region" description="Basic and acidic residues" evidence="1">
    <location>
        <begin position="392"/>
        <end position="415"/>
    </location>
</feature>
<dbReference type="EMBL" id="CAKOAT010887376">
    <property type="protein sequence ID" value="CAH8390311.1"/>
    <property type="molecule type" value="Genomic_DNA"/>
</dbReference>
<comment type="caution">
    <text evidence="2">The sequence shown here is derived from an EMBL/GenBank/DDBJ whole genome shotgun (WGS) entry which is preliminary data.</text>
</comment>
<feature type="region of interest" description="Disordered" evidence="1">
    <location>
        <begin position="372"/>
        <end position="415"/>
    </location>
</feature>
<accession>A0ABC8M2Y0</accession>
<reference evidence="2 3" key="1">
    <citation type="submission" date="2022-03" db="EMBL/GenBank/DDBJ databases">
        <authorList>
            <person name="Macdonald S."/>
            <person name="Ahmed S."/>
            <person name="Newling K."/>
        </authorList>
    </citation>
    <scope>NUCLEOTIDE SEQUENCE [LARGE SCALE GENOMIC DNA]</scope>
</reference>
<dbReference type="AlphaFoldDB" id="A0ABC8M2Y0"/>
<keyword evidence="3" id="KW-1185">Reference proteome</keyword>
<feature type="compositionally biased region" description="Polar residues" evidence="1">
    <location>
        <begin position="379"/>
        <end position="388"/>
    </location>
</feature>
<evidence type="ECO:0000313" key="2">
    <source>
        <dbReference type="EMBL" id="CAH8390311.1"/>
    </source>
</evidence>
<organism evidence="2 3">
    <name type="scientific">Eruca vesicaria subsp. sativa</name>
    <name type="common">Garden rocket</name>
    <name type="synonym">Eruca sativa</name>
    <dbReference type="NCBI Taxonomy" id="29727"/>
    <lineage>
        <taxon>Eukaryota</taxon>
        <taxon>Viridiplantae</taxon>
        <taxon>Streptophyta</taxon>
        <taxon>Embryophyta</taxon>
        <taxon>Tracheophyta</taxon>
        <taxon>Spermatophyta</taxon>
        <taxon>Magnoliopsida</taxon>
        <taxon>eudicotyledons</taxon>
        <taxon>Gunneridae</taxon>
        <taxon>Pentapetalae</taxon>
        <taxon>rosids</taxon>
        <taxon>malvids</taxon>
        <taxon>Brassicales</taxon>
        <taxon>Brassicaceae</taxon>
        <taxon>Brassiceae</taxon>
        <taxon>Eruca</taxon>
    </lineage>
</organism>
<evidence type="ECO:0000313" key="3">
    <source>
        <dbReference type="Proteomes" id="UP001642260"/>
    </source>
</evidence>
<evidence type="ECO:0000256" key="1">
    <source>
        <dbReference type="SAM" id="MobiDB-lite"/>
    </source>
</evidence>
<name>A0ABC8M2Y0_ERUVS</name>
<proteinExistence type="predicted"/>
<gene>
    <name evidence="2" type="ORF">ERUC_LOCUS42794</name>
</gene>
<protein>
    <submittedName>
        <fullName evidence="2">Uncharacterized protein</fullName>
    </submittedName>
</protein>
<sequence>MTRVVHVFKGQWRKTQHGVWVCDQDNTVPTHQILVGTTDQVDSVKNIVRGVFHLPMQTPLLLTFQLPQWMLEPNGETWPPHKIQTNADWDMMMTIHEGDVEPHICMIFGAEEVATFHFRCRSPFTIGTLTFLGEGVTEEEHMTLVLDIIRGNEILCSDRMLNHIFDQNEMVLLYRFSLEMEKAKNSLDLNLRPMLDTDDHIVPNIGNNNVDTHVQNVPDVANLEGATHISGPNVPYEASPTLVNQAFNSGREIPQGVHHTGCQPPFYTPPWNTINARPWYWENLMSSSYAMELQRIYGVRGSEYVGYITNDLNIGNTNAARHMHGYPIQEPRTSYLIPIEVSSMASSTEMKCVTERLDDISRPQIKRFPGEVYQEKGESSSGPVTTQLDVVGKVEEGNFQDKKDNDGPKDAGGDA</sequence>
<dbReference type="Proteomes" id="UP001642260">
    <property type="component" value="Unassembled WGS sequence"/>
</dbReference>